<feature type="compositionally biased region" description="Pro residues" evidence="4">
    <location>
        <begin position="40"/>
        <end position="59"/>
    </location>
</feature>
<dbReference type="GO" id="GO:0005975">
    <property type="term" value="P:carbohydrate metabolic process"/>
    <property type="evidence" value="ECO:0007669"/>
    <property type="project" value="InterPro"/>
</dbReference>
<proteinExistence type="inferred from homology"/>
<evidence type="ECO:0000256" key="3">
    <source>
        <dbReference type="ARBA" id="ARBA00023295"/>
    </source>
</evidence>
<sequence>MPPLRNPILPGSTPTPPSSFTTVTTTSPPQPSNGILDFPSTPPATFPPGPLSSPLPSPVPTISTLTTPIPAVSGPVPLLHLHLHLREILIPYTDKKHVDSSSSRSSKDTHNYIISSPSITGPWSSPLHINSSAFNPSLFHDEENGKVYVVNMLQGGDHRKRPIVCQEWDFEKGGLMWRTASLSKVEVEEWMVLPVELTAEGGGQELYGVRDF</sequence>
<dbReference type="GO" id="GO:0004553">
    <property type="term" value="F:hydrolase activity, hydrolyzing O-glycosyl compounds"/>
    <property type="evidence" value="ECO:0007669"/>
    <property type="project" value="InterPro"/>
</dbReference>
<reference evidence="5 6" key="1">
    <citation type="submission" date="2016-05" db="EMBL/GenBank/DDBJ databases">
        <title>A degradative enzymes factory behind the ericoid mycorrhizal symbiosis.</title>
        <authorList>
            <consortium name="DOE Joint Genome Institute"/>
            <person name="Martino E."/>
            <person name="Morin E."/>
            <person name="Grelet G."/>
            <person name="Kuo A."/>
            <person name="Kohler A."/>
            <person name="Daghino S."/>
            <person name="Barry K."/>
            <person name="Choi C."/>
            <person name="Cichocki N."/>
            <person name="Clum A."/>
            <person name="Copeland A."/>
            <person name="Hainaut M."/>
            <person name="Haridas S."/>
            <person name="Labutti K."/>
            <person name="Lindquist E."/>
            <person name="Lipzen A."/>
            <person name="Khouja H.-R."/>
            <person name="Murat C."/>
            <person name="Ohm R."/>
            <person name="Olson A."/>
            <person name="Spatafora J."/>
            <person name="Veneault-Fourrey C."/>
            <person name="Henrissat B."/>
            <person name="Grigoriev I."/>
            <person name="Martin F."/>
            <person name="Perotto S."/>
        </authorList>
    </citation>
    <scope>NUCLEOTIDE SEQUENCE [LARGE SCALE GENOMIC DNA]</scope>
    <source>
        <strain evidence="5 6">UAMH 7357</strain>
    </source>
</reference>
<dbReference type="AlphaFoldDB" id="A0A2J6PGY9"/>
<evidence type="ECO:0000313" key="6">
    <source>
        <dbReference type="Proteomes" id="UP000235672"/>
    </source>
</evidence>
<accession>A0A2J6PGY9</accession>
<dbReference type="OrthoDB" id="2139957at2759"/>
<comment type="similarity">
    <text evidence="1">Belongs to the glycosyl hydrolase 43 family.</text>
</comment>
<dbReference type="EMBL" id="KZ613535">
    <property type="protein sequence ID" value="PMD13146.1"/>
    <property type="molecule type" value="Genomic_DNA"/>
</dbReference>
<evidence type="ECO:0000256" key="2">
    <source>
        <dbReference type="ARBA" id="ARBA00022801"/>
    </source>
</evidence>
<dbReference type="InterPro" id="IPR023296">
    <property type="entry name" value="Glyco_hydro_beta-prop_sf"/>
</dbReference>
<dbReference type="Pfam" id="PF04616">
    <property type="entry name" value="Glyco_hydro_43"/>
    <property type="match status" value="1"/>
</dbReference>
<keyword evidence="2 5" id="KW-0378">Hydrolase</keyword>
<evidence type="ECO:0000313" key="5">
    <source>
        <dbReference type="EMBL" id="PMD13146.1"/>
    </source>
</evidence>
<evidence type="ECO:0000256" key="1">
    <source>
        <dbReference type="ARBA" id="ARBA00009865"/>
    </source>
</evidence>
<feature type="compositionally biased region" description="Low complexity" evidence="4">
    <location>
        <begin position="18"/>
        <end position="27"/>
    </location>
</feature>
<gene>
    <name evidence="5" type="ORF">NA56DRAFT_712322</name>
</gene>
<dbReference type="Proteomes" id="UP000235672">
    <property type="component" value="Unassembled WGS sequence"/>
</dbReference>
<evidence type="ECO:0000256" key="4">
    <source>
        <dbReference type="SAM" id="MobiDB-lite"/>
    </source>
</evidence>
<feature type="region of interest" description="Disordered" evidence="4">
    <location>
        <begin position="1"/>
        <end position="59"/>
    </location>
</feature>
<dbReference type="InterPro" id="IPR006710">
    <property type="entry name" value="Glyco_hydro_43"/>
</dbReference>
<organism evidence="5 6">
    <name type="scientific">Hyaloscypha hepaticicola</name>
    <dbReference type="NCBI Taxonomy" id="2082293"/>
    <lineage>
        <taxon>Eukaryota</taxon>
        <taxon>Fungi</taxon>
        <taxon>Dikarya</taxon>
        <taxon>Ascomycota</taxon>
        <taxon>Pezizomycotina</taxon>
        <taxon>Leotiomycetes</taxon>
        <taxon>Helotiales</taxon>
        <taxon>Hyaloscyphaceae</taxon>
        <taxon>Hyaloscypha</taxon>
    </lineage>
</organism>
<keyword evidence="6" id="KW-1185">Reference proteome</keyword>
<dbReference type="Gene3D" id="2.115.10.20">
    <property type="entry name" value="Glycosyl hydrolase domain, family 43"/>
    <property type="match status" value="1"/>
</dbReference>
<name>A0A2J6PGY9_9HELO</name>
<dbReference type="SUPFAM" id="SSF75005">
    <property type="entry name" value="Arabinanase/levansucrase/invertase"/>
    <property type="match status" value="1"/>
</dbReference>
<dbReference type="STRING" id="1745343.A0A2J6PGY9"/>
<protein>
    <submittedName>
        <fullName evidence="5">Glycoside hydrolase family 43 protein</fullName>
    </submittedName>
</protein>
<keyword evidence="3" id="KW-0326">Glycosidase</keyword>